<keyword evidence="5" id="KW-0732">Signal</keyword>
<dbReference type="Gene3D" id="3.40.50.2000">
    <property type="entry name" value="Glycogen Phosphorylase B"/>
    <property type="match status" value="2"/>
</dbReference>
<gene>
    <name evidence="7" type="primary">LOC100647646</name>
</gene>
<proteinExistence type="inferred from homology"/>
<keyword evidence="4" id="KW-1133">Transmembrane helix</keyword>
<keyword evidence="3" id="KW-0808">Transferase</keyword>
<organism evidence="6 7">
    <name type="scientific">Bombus terrestris</name>
    <name type="common">Buff-tailed bumblebee</name>
    <name type="synonym">Apis terrestris</name>
    <dbReference type="NCBI Taxonomy" id="30195"/>
    <lineage>
        <taxon>Eukaryota</taxon>
        <taxon>Metazoa</taxon>
        <taxon>Ecdysozoa</taxon>
        <taxon>Arthropoda</taxon>
        <taxon>Hexapoda</taxon>
        <taxon>Insecta</taxon>
        <taxon>Pterygota</taxon>
        <taxon>Neoptera</taxon>
        <taxon>Endopterygota</taxon>
        <taxon>Hymenoptera</taxon>
        <taxon>Apocrita</taxon>
        <taxon>Aculeata</taxon>
        <taxon>Apoidea</taxon>
        <taxon>Anthophila</taxon>
        <taxon>Apidae</taxon>
        <taxon>Bombus</taxon>
        <taxon>Bombus</taxon>
    </lineage>
</organism>
<reference evidence="7" key="1">
    <citation type="submission" date="2025-08" db="UniProtKB">
        <authorList>
            <consortium name="RefSeq"/>
        </authorList>
    </citation>
    <scope>IDENTIFICATION</scope>
</reference>
<evidence type="ECO:0000256" key="2">
    <source>
        <dbReference type="ARBA" id="ARBA00022676"/>
    </source>
</evidence>
<dbReference type="PANTHER" id="PTHR48043:SF159">
    <property type="entry name" value="EG:EG0003.4 PROTEIN-RELATED"/>
    <property type="match status" value="1"/>
</dbReference>
<sequence>MKHHLFTLLFVLCVLYIAKQSRCYKILAIVPSPSYSHQIPYRRLWLELHKRGHEVVLVTADPIPNITSPNFTQIDISQSYGIIKKLDFVQRRFEGKSWLDFVKEELLHVTKVVAETVFSSTELRKLYAPESNATFDIYLTELLSAPSIYAIAHRFNVPMIGLSSVGMLAYNEHALGGLVLPSHECTWEMEDNTGANLPFLKRLRNFVNMSYYIYYYYYTLLPNHQKLAEKYFGPLPPMLDVLKNVSMLFINQADVMAPARPKLANIITFTSSHIEKKPKPLPKDLQAFLDGATNGFIYFSLGSNARSASLPLEIRRMFCDVFTKLPYRVVWKFEEDFPGKPDNVYIEKWLPQQTILAHPNIKLFIYQGGLQSSEETVYYGVPVLGFAILGDQGYQVARMEALGIGKSLEITTLKKDELENTITDLITNKNMLVFRYKERIHYIRNVVQDTPYDAVKNLAWWTEYVIRTEGAPHLRSSLAFQPWYQRCDLDIVVFLTIIIFLIASTTFYLIAKTFVYIHKKIKSTEKQKIS</sequence>
<dbReference type="Proteomes" id="UP000835206">
    <property type="component" value="Chromosome 6"/>
</dbReference>
<name>A0A9C6SBD6_BOMTE</name>
<dbReference type="GeneID" id="100647646"/>
<keyword evidence="2" id="KW-0328">Glycosyltransferase</keyword>
<dbReference type="PANTHER" id="PTHR48043">
    <property type="entry name" value="EG:EG0003.4 PROTEIN-RELATED"/>
    <property type="match status" value="1"/>
</dbReference>
<evidence type="ECO:0000256" key="3">
    <source>
        <dbReference type="ARBA" id="ARBA00022679"/>
    </source>
</evidence>
<keyword evidence="6" id="KW-1185">Reference proteome</keyword>
<dbReference type="InterPro" id="IPR002213">
    <property type="entry name" value="UDP_glucos_trans"/>
</dbReference>
<keyword evidence="4" id="KW-0472">Membrane</keyword>
<accession>A0A9C6SBD6</accession>
<comment type="similarity">
    <text evidence="1">Belongs to the UDP-glycosyltransferase family.</text>
</comment>
<feature type="chain" id="PRO_5038997443" evidence="5">
    <location>
        <begin position="24"/>
        <end position="530"/>
    </location>
</feature>
<evidence type="ECO:0000313" key="7">
    <source>
        <dbReference type="RefSeq" id="XP_048262759.1"/>
    </source>
</evidence>
<keyword evidence="4" id="KW-0812">Transmembrane</keyword>
<dbReference type="RefSeq" id="XP_048262759.1">
    <property type="nucleotide sequence ID" value="XM_048406802.1"/>
</dbReference>
<dbReference type="SUPFAM" id="SSF53756">
    <property type="entry name" value="UDP-Glycosyltransferase/glycogen phosphorylase"/>
    <property type="match status" value="1"/>
</dbReference>
<feature type="signal peptide" evidence="5">
    <location>
        <begin position="1"/>
        <end position="23"/>
    </location>
</feature>
<protein>
    <submittedName>
        <fullName evidence="7">UDP-glycosyltransferase UGT5-like isoform X1</fullName>
    </submittedName>
</protein>
<dbReference type="FunFam" id="3.40.50.2000:FF:000050">
    <property type="entry name" value="UDP-glucuronosyltransferase"/>
    <property type="match status" value="1"/>
</dbReference>
<dbReference type="Pfam" id="PF00201">
    <property type="entry name" value="UDPGT"/>
    <property type="match status" value="1"/>
</dbReference>
<feature type="transmembrane region" description="Helical" evidence="4">
    <location>
        <begin position="491"/>
        <end position="511"/>
    </location>
</feature>
<evidence type="ECO:0000256" key="5">
    <source>
        <dbReference type="SAM" id="SignalP"/>
    </source>
</evidence>
<dbReference type="InterPro" id="IPR050271">
    <property type="entry name" value="UDP-glycosyltransferase"/>
</dbReference>
<dbReference type="GO" id="GO:0008194">
    <property type="term" value="F:UDP-glycosyltransferase activity"/>
    <property type="evidence" value="ECO:0007669"/>
    <property type="project" value="InterPro"/>
</dbReference>
<evidence type="ECO:0000313" key="6">
    <source>
        <dbReference type="Proteomes" id="UP000835206"/>
    </source>
</evidence>
<dbReference type="CDD" id="cd03784">
    <property type="entry name" value="GT1_Gtf-like"/>
    <property type="match status" value="1"/>
</dbReference>
<evidence type="ECO:0000256" key="1">
    <source>
        <dbReference type="ARBA" id="ARBA00009995"/>
    </source>
</evidence>
<evidence type="ECO:0000256" key="4">
    <source>
        <dbReference type="SAM" id="Phobius"/>
    </source>
</evidence>
<dbReference type="AlphaFoldDB" id="A0A9C6SBD6"/>
<dbReference type="OrthoDB" id="5835829at2759"/>